<evidence type="ECO:0000256" key="1">
    <source>
        <dbReference type="ARBA" id="ARBA00023002"/>
    </source>
</evidence>
<dbReference type="EMBL" id="JBIAXI010000030">
    <property type="protein sequence ID" value="MFF4778331.1"/>
    <property type="molecule type" value="Genomic_DNA"/>
</dbReference>
<keyword evidence="1 3" id="KW-0560">Oxidoreductase</keyword>
<evidence type="ECO:0000313" key="4">
    <source>
        <dbReference type="Proteomes" id="UP001602119"/>
    </source>
</evidence>
<feature type="domain" description="Luciferase-like" evidence="2">
    <location>
        <begin position="14"/>
        <end position="292"/>
    </location>
</feature>
<dbReference type="RefSeq" id="WP_387346870.1">
    <property type="nucleotide sequence ID" value="NZ_JBIAXI010000030.1"/>
</dbReference>
<organism evidence="3 4">
    <name type="scientific">Microtetraspora fusca</name>
    <dbReference type="NCBI Taxonomy" id="1997"/>
    <lineage>
        <taxon>Bacteria</taxon>
        <taxon>Bacillati</taxon>
        <taxon>Actinomycetota</taxon>
        <taxon>Actinomycetes</taxon>
        <taxon>Streptosporangiales</taxon>
        <taxon>Streptosporangiaceae</taxon>
        <taxon>Microtetraspora</taxon>
    </lineage>
</organism>
<dbReference type="Gene3D" id="3.20.20.30">
    <property type="entry name" value="Luciferase-like domain"/>
    <property type="match status" value="1"/>
</dbReference>
<dbReference type="Pfam" id="PF00296">
    <property type="entry name" value="Bac_luciferase"/>
    <property type="match status" value="1"/>
</dbReference>
<dbReference type="InterPro" id="IPR011251">
    <property type="entry name" value="Luciferase-like_dom"/>
</dbReference>
<dbReference type="EC" id="1.-.-.-" evidence="3"/>
<gene>
    <name evidence="3" type="ORF">ACFY05_36460</name>
</gene>
<reference evidence="3 4" key="1">
    <citation type="submission" date="2024-10" db="EMBL/GenBank/DDBJ databases">
        <title>The Natural Products Discovery Center: Release of the First 8490 Sequenced Strains for Exploring Actinobacteria Biosynthetic Diversity.</title>
        <authorList>
            <person name="Kalkreuter E."/>
            <person name="Kautsar S.A."/>
            <person name="Yang D."/>
            <person name="Bader C.D."/>
            <person name="Teijaro C.N."/>
            <person name="Fluegel L."/>
            <person name="Davis C.M."/>
            <person name="Simpson J.R."/>
            <person name="Lauterbach L."/>
            <person name="Steele A.D."/>
            <person name="Gui C."/>
            <person name="Meng S."/>
            <person name="Li G."/>
            <person name="Viehrig K."/>
            <person name="Ye F."/>
            <person name="Su P."/>
            <person name="Kiefer A.F."/>
            <person name="Nichols A."/>
            <person name="Cepeda A.J."/>
            <person name="Yan W."/>
            <person name="Fan B."/>
            <person name="Jiang Y."/>
            <person name="Adhikari A."/>
            <person name="Zheng C.-J."/>
            <person name="Schuster L."/>
            <person name="Cowan T.M."/>
            <person name="Smanski M.J."/>
            <person name="Chevrette M.G."/>
            <person name="De Carvalho L.P.S."/>
            <person name="Shen B."/>
        </authorList>
    </citation>
    <scope>NUCLEOTIDE SEQUENCE [LARGE SCALE GENOMIC DNA]</scope>
    <source>
        <strain evidence="3 4">NPDC001281</strain>
    </source>
</reference>
<dbReference type="InterPro" id="IPR050564">
    <property type="entry name" value="F420-G6PD/mer"/>
</dbReference>
<comment type="caution">
    <text evidence="3">The sequence shown here is derived from an EMBL/GenBank/DDBJ whole genome shotgun (WGS) entry which is preliminary data.</text>
</comment>
<accession>A0ABW6VG82</accession>
<dbReference type="InterPro" id="IPR036661">
    <property type="entry name" value="Luciferase-like_sf"/>
</dbReference>
<sequence length="318" mass="34252">MPPTTGVVIHGQDLSATEMLERARIAEKIGVDEVWLVQLPSLRDSAAVLAATARVTDRVTLGAGVLPFYTRPPVTMAQTAMTIDELSGGRFALGVGTGHRVTAEWMLGVPMGPPVDAMREYLTVITSLVRDGEVHLDGAWFKAHAVYVSPRRAAMPVYVGAFGPALAELAGELADGLVLWMCTADYVRDVVMPALLRGLRKSGRSLDGFPVLAMVPGAVADDLAGDREHLRRYLAAYARVPTYRRMYELSGFGEELRRGVVSDAMLDGIAVIGGEEDIAAMADRYRAAGVTQVVVTPMVSAHSERALFVRTVEALMSR</sequence>
<evidence type="ECO:0000259" key="2">
    <source>
        <dbReference type="Pfam" id="PF00296"/>
    </source>
</evidence>
<dbReference type="PANTHER" id="PTHR43244">
    <property type="match status" value="1"/>
</dbReference>
<evidence type="ECO:0000313" key="3">
    <source>
        <dbReference type="EMBL" id="MFF4778331.1"/>
    </source>
</evidence>
<protein>
    <submittedName>
        <fullName evidence="3">LLM class flavin-dependent oxidoreductase</fullName>
        <ecNumber evidence="3">1.-.-.-</ecNumber>
    </submittedName>
</protein>
<dbReference type="PANTHER" id="PTHR43244:SF1">
    <property type="entry name" value="5,10-METHYLENETETRAHYDROMETHANOPTERIN REDUCTASE"/>
    <property type="match status" value="1"/>
</dbReference>
<dbReference type="SUPFAM" id="SSF51679">
    <property type="entry name" value="Bacterial luciferase-like"/>
    <property type="match status" value="1"/>
</dbReference>
<proteinExistence type="predicted"/>
<keyword evidence="4" id="KW-1185">Reference proteome</keyword>
<dbReference type="Proteomes" id="UP001602119">
    <property type="component" value="Unassembled WGS sequence"/>
</dbReference>
<name>A0ABW6VG82_MICFU</name>
<dbReference type="GO" id="GO:0016491">
    <property type="term" value="F:oxidoreductase activity"/>
    <property type="evidence" value="ECO:0007669"/>
    <property type="project" value="UniProtKB-KW"/>
</dbReference>